<name>A0A0E9S8T2_ANGAN</name>
<evidence type="ECO:0000313" key="1">
    <source>
        <dbReference type="EMBL" id="JAH37686.1"/>
    </source>
</evidence>
<sequence length="30" mass="3137">MQSQPTPQSLPSLASLRTAAVNHAACKRTA</sequence>
<dbReference type="EMBL" id="GBXM01070891">
    <property type="protein sequence ID" value="JAH37686.1"/>
    <property type="molecule type" value="Transcribed_RNA"/>
</dbReference>
<dbReference type="AlphaFoldDB" id="A0A0E9S8T2"/>
<protein>
    <submittedName>
        <fullName evidence="1">Uncharacterized protein</fullName>
    </submittedName>
</protein>
<accession>A0A0E9S8T2</accession>
<proteinExistence type="predicted"/>
<reference evidence="1" key="1">
    <citation type="submission" date="2014-11" db="EMBL/GenBank/DDBJ databases">
        <authorList>
            <person name="Amaro Gonzalez C."/>
        </authorList>
    </citation>
    <scope>NUCLEOTIDE SEQUENCE</scope>
</reference>
<reference evidence="1" key="2">
    <citation type="journal article" date="2015" name="Fish Shellfish Immunol.">
        <title>Early steps in the European eel (Anguilla anguilla)-Vibrio vulnificus interaction in the gills: Role of the RtxA13 toxin.</title>
        <authorList>
            <person name="Callol A."/>
            <person name="Pajuelo D."/>
            <person name="Ebbesson L."/>
            <person name="Teles M."/>
            <person name="MacKenzie S."/>
            <person name="Amaro C."/>
        </authorList>
    </citation>
    <scope>NUCLEOTIDE SEQUENCE</scope>
</reference>
<organism evidence="1">
    <name type="scientific">Anguilla anguilla</name>
    <name type="common">European freshwater eel</name>
    <name type="synonym">Muraena anguilla</name>
    <dbReference type="NCBI Taxonomy" id="7936"/>
    <lineage>
        <taxon>Eukaryota</taxon>
        <taxon>Metazoa</taxon>
        <taxon>Chordata</taxon>
        <taxon>Craniata</taxon>
        <taxon>Vertebrata</taxon>
        <taxon>Euteleostomi</taxon>
        <taxon>Actinopterygii</taxon>
        <taxon>Neopterygii</taxon>
        <taxon>Teleostei</taxon>
        <taxon>Anguilliformes</taxon>
        <taxon>Anguillidae</taxon>
        <taxon>Anguilla</taxon>
    </lineage>
</organism>